<dbReference type="PANTHER" id="PTHR40031">
    <property type="entry name" value="HYPOTHETICAL MEMBRANE SPANNING PROTEIN"/>
    <property type="match status" value="1"/>
</dbReference>
<dbReference type="EMBL" id="ADCP02000001">
    <property type="protein sequence ID" value="EFV43145.1"/>
    <property type="molecule type" value="Genomic_DNA"/>
</dbReference>
<sequence length="370" mass="41851">MEPITHALSGAVIGYALPGKRRWWLPAWAALVAASPDMDVFFTRTPLQYIEYHRGITHSFVGGLGLALLLALIPWLMNRWRVPKVPDDSPPFGWPLPLAWLTAYLLILHHIFLDCMNSYGTQVFLPFSDYRVRLNALFIVDPLLLLPLALGLIFWRKRRAVMIGLLLWTILYPLGSLATRVGLEAHLKDSHYTPDVFTQELLSEDLAPGQRGKGLWDDVRAVHLVPDAFTPFHWKLILDRGSVWDVAGYTVFTEEPQTFIAYAKPPQPLWAELAAKDRMFRAYERFALYPALEAEIPLEGPLEGYTEYVFSDLRFGSTIGWVDDIQVRRHGKPTTFRIMARVAPDGRVSAVRFITTTGAGGDSGWNPPVE</sequence>
<dbReference type="eggNOG" id="COG1988">
    <property type="taxonomic scope" value="Bacteria"/>
</dbReference>
<keyword evidence="1" id="KW-0472">Membrane</keyword>
<organism evidence="2 3">
    <name type="scientific">Bilophila wadsworthia (strain 3_1_6)</name>
    <dbReference type="NCBI Taxonomy" id="563192"/>
    <lineage>
        <taxon>Bacteria</taxon>
        <taxon>Pseudomonadati</taxon>
        <taxon>Thermodesulfobacteriota</taxon>
        <taxon>Desulfovibrionia</taxon>
        <taxon>Desulfovibrionales</taxon>
        <taxon>Desulfovibrionaceae</taxon>
        <taxon>Bilophila</taxon>
    </lineage>
</organism>
<accession>E5YA31</accession>
<reference evidence="2 3" key="1">
    <citation type="submission" date="2010-10" db="EMBL/GenBank/DDBJ databases">
        <authorList>
            <consortium name="The Broad Institute Genome Sequencing Platform"/>
            <person name="Ward D."/>
            <person name="Earl A."/>
            <person name="Feldgarden M."/>
            <person name="Young S.K."/>
            <person name="Gargeya S."/>
            <person name="Zeng Q."/>
            <person name="Alvarado L."/>
            <person name="Berlin A."/>
            <person name="Bochicchio J."/>
            <person name="Chapman S.B."/>
            <person name="Chen Z."/>
            <person name="Freedman E."/>
            <person name="Gellesch M."/>
            <person name="Goldberg J."/>
            <person name="Griggs A."/>
            <person name="Gujja S."/>
            <person name="Heilman E."/>
            <person name="Heiman D."/>
            <person name="Howarth C."/>
            <person name="Mehta T."/>
            <person name="Neiman D."/>
            <person name="Pearson M."/>
            <person name="Roberts A."/>
            <person name="Saif S."/>
            <person name="Shea T."/>
            <person name="Shenoy N."/>
            <person name="Sisk P."/>
            <person name="Stolte C."/>
            <person name="Sykes S."/>
            <person name="White J."/>
            <person name="Yandava C."/>
            <person name="Allen-Vercoe E."/>
            <person name="Sibley C."/>
            <person name="Ambrose C.E."/>
            <person name="Strauss J."/>
            <person name="Daigneault M."/>
            <person name="Haas B."/>
            <person name="Nusbaum C."/>
            <person name="Birren B."/>
        </authorList>
    </citation>
    <scope>NUCLEOTIDE SEQUENCE [LARGE SCALE GENOMIC DNA]</scope>
    <source>
        <strain evidence="2 3">3_1_6</strain>
    </source>
</reference>
<dbReference type="AlphaFoldDB" id="E5YA31"/>
<keyword evidence="3" id="KW-1185">Reference proteome</keyword>
<evidence type="ECO:0000313" key="2">
    <source>
        <dbReference type="EMBL" id="EFV43145.1"/>
    </source>
</evidence>
<dbReference type="Proteomes" id="UP000006034">
    <property type="component" value="Unassembled WGS sequence"/>
</dbReference>
<keyword evidence="1" id="KW-0812">Transmembrane</keyword>
<dbReference type="STRING" id="563192.HMPREF0179_03049"/>
<dbReference type="InterPro" id="IPR053170">
    <property type="entry name" value="Transcription_regulator"/>
</dbReference>
<protein>
    <recommendedName>
        <fullName evidence="4">Inner membrane protein</fullName>
    </recommendedName>
</protein>
<reference evidence="2 3" key="2">
    <citation type="submission" date="2013-04" db="EMBL/GenBank/DDBJ databases">
        <title>The Genome Sequence of Bilophila wadsworthia 3_1_6.</title>
        <authorList>
            <consortium name="The Broad Institute Genomics Platform"/>
            <person name="Earl A."/>
            <person name="Ward D."/>
            <person name="Feldgarden M."/>
            <person name="Gevers D."/>
            <person name="Sibley C."/>
            <person name="Strauss J."/>
            <person name="Allen-Vercoe E."/>
            <person name="Walker B."/>
            <person name="Young S."/>
            <person name="Zeng Q."/>
            <person name="Gargeya S."/>
            <person name="Fitzgerald M."/>
            <person name="Haas B."/>
            <person name="Abouelleil A."/>
            <person name="Allen A.W."/>
            <person name="Alvarado L."/>
            <person name="Arachchi H.M."/>
            <person name="Berlin A.M."/>
            <person name="Chapman S.B."/>
            <person name="Gainer-Dewar J."/>
            <person name="Goldberg J."/>
            <person name="Griggs A."/>
            <person name="Gujja S."/>
            <person name="Hansen M."/>
            <person name="Howarth C."/>
            <person name="Imamovic A."/>
            <person name="Ireland A."/>
            <person name="Larimer J."/>
            <person name="McCowan C."/>
            <person name="Murphy C."/>
            <person name="Pearson M."/>
            <person name="Poon T.W."/>
            <person name="Priest M."/>
            <person name="Roberts A."/>
            <person name="Saif S."/>
            <person name="Shea T."/>
            <person name="Sisk P."/>
            <person name="Sykes S."/>
            <person name="Wortman J."/>
            <person name="Nusbaum C."/>
            <person name="Birren B."/>
        </authorList>
    </citation>
    <scope>NUCLEOTIDE SEQUENCE [LARGE SCALE GENOMIC DNA]</scope>
    <source>
        <strain evidence="2 3">3_1_6</strain>
    </source>
</reference>
<dbReference type="HOGENOM" id="CLU_067817_1_1_7"/>
<dbReference type="OrthoDB" id="9781927at2"/>
<evidence type="ECO:0008006" key="4">
    <source>
        <dbReference type="Google" id="ProtNLM"/>
    </source>
</evidence>
<dbReference type="PANTHER" id="PTHR40031:SF1">
    <property type="entry name" value="MEMBRANE-BOUND METAL-DEPENDENT HYDROLASE"/>
    <property type="match status" value="1"/>
</dbReference>
<dbReference type="GeneID" id="78084561"/>
<feature type="transmembrane region" description="Helical" evidence="1">
    <location>
        <begin position="55"/>
        <end position="77"/>
    </location>
</feature>
<feature type="transmembrane region" description="Helical" evidence="1">
    <location>
        <begin position="161"/>
        <end position="183"/>
    </location>
</feature>
<feature type="transmembrane region" description="Helical" evidence="1">
    <location>
        <begin position="134"/>
        <end position="155"/>
    </location>
</feature>
<keyword evidence="1" id="KW-1133">Transmembrane helix</keyword>
<comment type="caution">
    <text evidence="2">The sequence shown here is derived from an EMBL/GenBank/DDBJ whole genome shotgun (WGS) entry which is preliminary data.</text>
</comment>
<dbReference type="Pfam" id="PF04307">
    <property type="entry name" value="YdjM"/>
    <property type="match status" value="1"/>
</dbReference>
<evidence type="ECO:0000256" key="1">
    <source>
        <dbReference type="SAM" id="Phobius"/>
    </source>
</evidence>
<proteinExistence type="predicted"/>
<name>E5YA31_BILW3</name>
<evidence type="ECO:0000313" key="3">
    <source>
        <dbReference type="Proteomes" id="UP000006034"/>
    </source>
</evidence>
<feature type="transmembrane region" description="Helical" evidence="1">
    <location>
        <begin position="92"/>
        <end position="113"/>
    </location>
</feature>
<gene>
    <name evidence="2" type="ORF">HMPREF0179_03049</name>
</gene>
<dbReference type="RefSeq" id="WP_005029400.1">
    <property type="nucleotide sequence ID" value="NZ_KE150238.1"/>
</dbReference>
<dbReference type="InterPro" id="IPR007404">
    <property type="entry name" value="YdjM-like"/>
</dbReference>